<gene>
    <name evidence="2" type="ORF">IWQ60_010582</name>
</gene>
<name>A0A9W7ZSM4_9FUNG</name>
<proteinExistence type="predicted"/>
<evidence type="ECO:0000313" key="3">
    <source>
        <dbReference type="Proteomes" id="UP001150569"/>
    </source>
</evidence>
<keyword evidence="1" id="KW-0732">Signal</keyword>
<keyword evidence="3" id="KW-1185">Reference proteome</keyword>
<evidence type="ECO:0008006" key="4">
    <source>
        <dbReference type="Google" id="ProtNLM"/>
    </source>
</evidence>
<organism evidence="2 3">
    <name type="scientific">Tieghemiomyces parasiticus</name>
    <dbReference type="NCBI Taxonomy" id="78921"/>
    <lineage>
        <taxon>Eukaryota</taxon>
        <taxon>Fungi</taxon>
        <taxon>Fungi incertae sedis</taxon>
        <taxon>Zoopagomycota</taxon>
        <taxon>Kickxellomycotina</taxon>
        <taxon>Dimargaritomycetes</taxon>
        <taxon>Dimargaritales</taxon>
        <taxon>Dimargaritaceae</taxon>
        <taxon>Tieghemiomyces</taxon>
    </lineage>
</organism>
<dbReference type="EMBL" id="JANBPT010001032">
    <property type="protein sequence ID" value="KAJ1910577.1"/>
    <property type="molecule type" value="Genomic_DNA"/>
</dbReference>
<reference evidence="2" key="1">
    <citation type="submission" date="2022-07" db="EMBL/GenBank/DDBJ databases">
        <title>Phylogenomic reconstructions and comparative analyses of Kickxellomycotina fungi.</title>
        <authorList>
            <person name="Reynolds N.K."/>
            <person name="Stajich J.E."/>
            <person name="Barry K."/>
            <person name="Grigoriev I.V."/>
            <person name="Crous P."/>
            <person name="Smith M.E."/>
        </authorList>
    </citation>
    <scope>NUCLEOTIDE SEQUENCE</scope>
    <source>
        <strain evidence="2">RSA 861</strain>
    </source>
</reference>
<accession>A0A9W7ZSM4</accession>
<feature type="chain" id="PRO_5040737822" description="RxLR effector protein" evidence="1">
    <location>
        <begin position="20"/>
        <end position="93"/>
    </location>
</feature>
<dbReference type="AlphaFoldDB" id="A0A9W7ZSM4"/>
<feature type="signal peptide" evidence="1">
    <location>
        <begin position="1"/>
        <end position="19"/>
    </location>
</feature>
<protein>
    <recommendedName>
        <fullName evidence="4">RxLR effector protein</fullName>
    </recommendedName>
</protein>
<evidence type="ECO:0000256" key="1">
    <source>
        <dbReference type="SAM" id="SignalP"/>
    </source>
</evidence>
<comment type="caution">
    <text evidence="2">The sequence shown here is derived from an EMBL/GenBank/DDBJ whole genome shotgun (WGS) entry which is preliminary data.</text>
</comment>
<evidence type="ECO:0000313" key="2">
    <source>
        <dbReference type="EMBL" id="KAJ1910577.1"/>
    </source>
</evidence>
<dbReference type="Proteomes" id="UP001150569">
    <property type="component" value="Unassembled WGS sequence"/>
</dbReference>
<sequence length="93" mass="10578">MRVSALITFVFLLGTSALAAPTTPIESRSRHFLNKLKDVLNLSSTGEHSTTGKLGKRQKFHKLMHPNPRHEEQSAANMDKEENYYYPKVNYST</sequence>